<keyword evidence="3" id="KW-1185">Reference proteome</keyword>
<evidence type="ECO:0000313" key="3">
    <source>
        <dbReference type="Proteomes" id="UP000285456"/>
    </source>
</evidence>
<dbReference type="Proteomes" id="UP000285456">
    <property type="component" value="Unassembled WGS sequence"/>
</dbReference>
<reference evidence="2 3" key="1">
    <citation type="journal article" date="2007" name="Int. J. Syst. Evol. Microbiol.">
        <title>Oceanobacillus profundus sp. nov., isolated from a deep-sea sediment core.</title>
        <authorList>
            <person name="Kim Y.G."/>
            <person name="Choi D.H."/>
            <person name="Hyun S."/>
            <person name="Cho B.C."/>
        </authorList>
    </citation>
    <scope>NUCLEOTIDE SEQUENCE [LARGE SCALE GENOMIC DNA]</scope>
    <source>
        <strain evidence="2 3">DSM 18246</strain>
    </source>
</reference>
<feature type="transmembrane region" description="Helical" evidence="1">
    <location>
        <begin position="155"/>
        <end position="175"/>
    </location>
</feature>
<organism evidence="2 3">
    <name type="scientific">Oceanobacillus profundus</name>
    <dbReference type="NCBI Taxonomy" id="372463"/>
    <lineage>
        <taxon>Bacteria</taxon>
        <taxon>Bacillati</taxon>
        <taxon>Bacillota</taxon>
        <taxon>Bacilli</taxon>
        <taxon>Bacillales</taxon>
        <taxon>Bacillaceae</taxon>
        <taxon>Oceanobacillus</taxon>
    </lineage>
</organism>
<evidence type="ECO:0000313" key="2">
    <source>
        <dbReference type="EMBL" id="RHW30007.1"/>
    </source>
</evidence>
<keyword evidence="1" id="KW-1133">Transmembrane helix</keyword>
<keyword evidence="1" id="KW-0812">Transmembrane</keyword>
<dbReference type="RefSeq" id="WP_118890192.1">
    <property type="nucleotide sequence ID" value="NZ_PHUT01000014.1"/>
</dbReference>
<dbReference type="AlphaFoldDB" id="A0A417YBW1"/>
<sequence>MKELIKFSLHDYLRSHKYFPPISTFFVLVFVQYTYTPNPIIDSYAVTALIIYVISSWLCISVLSLDPPVQRQIMILHAKGRNRYYISKLLSVWLIAVLLTVYSFVYPIIFGMFAEPVTLTIGFVSFANHILLATLGITVASLFSEALMESPVNSYGGLALTIVLSIAALGIHGALPAALKNITWVIPPAVNTQQSLMNWSGENLGDLSIFPFIWIIIYSILLLILFLKLAKC</sequence>
<gene>
    <name evidence="2" type="ORF">D1B32_19335</name>
</gene>
<protein>
    <recommendedName>
        <fullName evidence="4">ABC transporter permease</fullName>
    </recommendedName>
</protein>
<comment type="caution">
    <text evidence="2">The sequence shown here is derived from an EMBL/GenBank/DDBJ whole genome shotgun (WGS) entry which is preliminary data.</text>
</comment>
<feature type="transmembrane region" description="Helical" evidence="1">
    <location>
        <begin position="85"/>
        <end position="109"/>
    </location>
</feature>
<name>A0A417YBW1_9BACI</name>
<feature type="transmembrane region" description="Helical" evidence="1">
    <location>
        <begin position="121"/>
        <end position="143"/>
    </location>
</feature>
<feature type="transmembrane region" description="Helical" evidence="1">
    <location>
        <begin position="41"/>
        <end position="65"/>
    </location>
</feature>
<accession>A0A417YBW1</accession>
<dbReference type="OrthoDB" id="1936187at2"/>
<proteinExistence type="predicted"/>
<feature type="transmembrane region" description="Helical" evidence="1">
    <location>
        <begin position="18"/>
        <end position="35"/>
    </location>
</feature>
<evidence type="ECO:0000256" key="1">
    <source>
        <dbReference type="SAM" id="Phobius"/>
    </source>
</evidence>
<feature type="transmembrane region" description="Helical" evidence="1">
    <location>
        <begin position="207"/>
        <end position="227"/>
    </location>
</feature>
<keyword evidence="1" id="KW-0472">Membrane</keyword>
<dbReference type="EMBL" id="QWEH01000017">
    <property type="protein sequence ID" value="RHW30007.1"/>
    <property type="molecule type" value="Genomic_DNA"/>
</dbReference>
<evidence type="ECO:0008006" key="4">
    <source>
        <dbReference type="Google" id="ProtNLM"/>
    </source>
</evidence>